<feature type="domain" description="Disease resistance protein winged helix" evidence="8">
    <location>
        <begin position="427"/>
        <end position="498"/>
    </location>
</feature>
<evidence type="ECO:0000313" key="10">
    <source>
        <dbReference type="Proteomes" id="UP001652623"/>
    </source>
</evidence>
<keyword evidence="10" id="KW-1185">Reference proteome</keyword>
<name>A0ABM4ACM0_ZIZJJ</name>
<dbReference type="GeneID" id="107434539"/>
<dbReference type="Gene3D" id="3.40.50.300">
    <property type="entry name" value="P-loop containing nucleotide triphosphate hydrolases"/>
    <property type="match status" value="1"/>
</dbReference>
<dbReference type="InterPro" id="IPR001611">
    <property type="entry name" value="Leu-rich_rpt"/>
</dbReference>
<evidence type="ECO:0000259" key="9">
    <source>
        <dbReference type="Pfam" id="PF25019"/>
    </source>
</evidence>
<feature type="domain" description="Disease resistance N-terminal" evidence="7">
    <location>
        <begin position="5"/>
        <end position="94"/>
    </location>
</feature>
<dbReference type="Pfam" id="PF00931">
    <property type="entry name" value="NB-ARC"/>
    <property type="match status" value="1"/>
</dbReference>
<dbReference type="Pfam" id="PF13855">
    <property type="entry name" value="LRR_8"/>
    <property type="match status" value="1"/>
</dbReference>
<dbReference type="CDD" id="cd14798">
    <property type="entry name" value="RX-CC_like"/>
    <property type="match status" value="1"/>
</dbReference>
<protein>
    <submittedName>
        <fullName evidence="11">Disease resistance protein RGA3</fullName>
    </submittedName>
</protein>
<dbReference type="SUPFAM" id="SSF52540">
    <property type="entry name" value="P-loop containing nucleoside triphosphate hydrolases"/>
    <property type="match status" value="1"/>
</dbReference>
<evidence type="ECO:0000259" key="7">
    <source>
        <dbReference type="Pfam" id="PF18052"/>
    </source>
</evidence>
<evidence type="ECO:0000256" key="1">
    <source>
        <dbReference type="ARBA" id="ARBA00022614"/>
    </source>
</evidence>
<dbReference type="InterPro" id="IPR038005">
    <property type="entry name" value="RX-like_CC"/>
</dbReference>
<organism evidence="10 11">
    <name type="scientific">Ziziphus jujuba</name>
    <name type="common">Chinese jujube</name>
    <name type="synonym">Ziziphus sativa</name>
    <dbReference type="NCBI Taxonomy" id="326968"/>
    <lineage>
        <taxon>Eukaryota</taxon>
        <taxon>Viridiplantae</taxon>
        <taxon>Streptophyta</taxon>
        <taxon>Embryophyta</taxon>
        <taxon>Tracheophyta</taxon>
        <taxon>Spermatophyta</taxon>
        <taxon>Magnoliopsida</taxon>
        <taxon>eudicotyledons</taxon>
        <taxon>Gunneridae</taxon>
        <taxon>Pentapetalae</taxon>
        <taxon>rosids</taxon>
        <taxon>fabids</taxon>
        <taxon>Rosales</taxon>
        <taxon>Rhamnaceae</taxon>
        <taxon>Paliureae</taxon>
        <taxon>Ziziphus</taxon>
    </lineage>
</organism>
<evidence type="ECO:0000256" key="3">
    <source>
        <dbReference type="ARBA" id="ARBA00022741"/>
    </source>
</evidence>
<dbReference type="Proteomes" id="UP001652623">
    <property type="component" value="Chromosome 6"/>
</dbReference>
<dbReference type="InterPro" id="IPR058922">
    <property type="entry name" value="WHD_DRP"/>
</dbReference>
<reference evidence="11" key="1">
    <citation type="submission" date="2025-08" db="UniProtKB">
        <authorList>
            <consortium name="RefSeq"/>
        </authorList>
    </citation>
    <scope>IDENTIFICATION</scope>
    <source>
        <tissue evidence="11">Seedling</tissue>
    </source>
</reference>
<dbReference type="PROSITE" id="PS51450">
    <property type="entry name" value="LRR"/>
    <property type="match status" value="1"/>
</dbReference>
<dbReference type="Gene3D" id="1.10.10.10">
    <property type="entry name" value="Winged helix-like DNA-binding domain superfamily/Winged helix DNA-binding domain"/>
    <property type="match status" value="1"/>
</dbReference>
<keyword evidence="4" id="KW-0611">Plant defense</keyword>
<dbReference type="InterPro" id="IPR002182">
    <property type="entry name" value="NB-ARC"/>
</dbReference>
<dbReference type="InterPro" id="IPR056789">
    <property type="entry name" value="LRR_R13L1-DRL21"/>
</dbReference>
<sequence length="884" mass="102121">MAEAFLNVVLENLNNLIQKELGLLQGVNKEMGKLSSTLSTICAVLEDAEEKQYKDKAIENWLLKLRDASYELDDILDEFSMEAPQLGSKDKRSKWTKKVQASFMSYFHPMNFIFRYKTANRMKEVFDRLDGIANERMKFHLHEIVEDRHIKVRERRQTGPIITQPQVYGREEDKEKIVDFLVGKAIDFEEVSIYPIVGLGVMGKTTLAQFVFNDKRVTEHFQLKIWICVSDDFDVKRLMREIIESGNGKACDALEMDPLQRNLQEMLKNKRFLVVLDDVWNDDQEEWDKLKYVLSCGSRGSSIVVTTRLQKVASIMGTTQMHHLSTISEDDCWLLFKQRAFGNMNEERPNLVKIGKKIVKKCGGVPLAAKSLGGLMRFKREENEWLYVMESEIWNLPQDENSILPALKLSYFHLPLELRQCFVFCAIFPKDHKIKKDHLIYLWMANGFISSKGDMEVEKIGNEICNELYWRSFFQDVEEDKFGTIQNFKMHDLVHDLAQFIVKDEYRYAEADGSINMSRRVRHVTCNYTSKPTCITPCGLDYVEFLRTFLILRNHKLDFNALKLPSHWNFRSIRAFDSTFFELTSISPLIKKAKHLRYLSLSNTRIKRLPNSILSLKNLQTLDLSFCSALKKLPKHLSSLTNLRHLNIKGCYSLSHMPPNIRQLTCLKTLTCFIVSKRSGCHLDELQGLDLGGYLEITNLEKVGRPMDAKRANLARKRNLKELHLSWKSRGRNGKVESQKDFEKILEALEPPPGLTILKITDYKGRSFPNWLGSAVLVNLVHITLLNCKNCLKLPNLKKLPSLKSLGICGMDFVQFMDNESCDGELVVGFMSLESLYICALPNLERLSREEGRDMFPFLSRIHIHDCPKLSLPCLPSVRQLQVI</sequence>
<dbReference type="SUPFAM" id="SSF52058">
    <property type="entry name" value="L domain-like"/>
    <property type="match status" value="1"/>
</dbReference>
<feature type="domain" description="NB-ARC" evidence="6">
    <location>
        <begin position="171"/>
        <end position="343"/>
    </location>
</feature>
<dbReference type="InterPro" id="IPR041118">
    <property type="entry name" value="Rx_N"/>
</dbReference>
<accession>A0ABM4ACM0</accession>
<dbReference type="RefSeq" id="XP_060674475.1">
    <property type="nucleotide sequence ID" value="XM_060818492.1"/>
</dbReference>
<dbReference type="PANTHER" id="PTHR36766:SF42">
    <property type="entry name" value="NB-ARC DOMAIN DISEASE RESISTANCE PROTEIN"/>
    <property type="match status" value="1"/>
</dbReference>
<evidence type="ECO:0000256" key="2">
    <source>
        <dbReference type="ARBA" id="ARBA00022737"/>
    </source>
</evidence>
<dbReference type="InterPro" id="IPR032675">
    <property type="entry name" value="LRR_dom_sf"/>
</dbReference>
<feature type="domain" description="R13L1/DRL21-like LRR repeat region" evidence="9">
    <location>
        <begin position="683"/>
        <end position="811"/>
    </location>
</feature>
<proteinExistence type="predicted"/>
<keyword evidence="1" id="KW-0433">Leucine-rich repeat</keyword>
<dbReference type="Gene3D" id="3.80.10.10">
    <property type="entry name" value="Ribonuclease Inhibitor"/>
    <property type="match status" value="2"/>
</dbReference>
<dbReference type="Gene3D" id="1.20.5.4130">
    <property type="match status" value="1"/>
</dbReference>
<evidence type="ECO:0000259" key="8">
    <source>
        <dbReference type="Pfam" id="PF23559"/>
    </source>
</evidence>
<evidence type="ECO:0000259" key="6">
    <source>
        <dbReference type="Pfam" id="PF00931"/>
    </source>
</evidence>
<dbReference type="Pfam" id="PF25019">
    <property type="entry name" value="LRR_R13L1-DRL21"/>
    <property type="match status" value="1"/>
</dbReference>
<dbReference type="InterPro" id="IPR027417">
    <property type="entry name" value="P-loop_NTPase"/>
</dbReference>
<dbReference type="Pfam" id="PF23559">
    <property type="entry name" value="WHD_DRP"/>
    <property type="match status" value="1"/>
</dbReference>
<keyword evidence="3" id="KW-0547">Nucleotide-binding</keyword>
<dbReference type="InterPro" id="IPR036388">
    <property type="entry name" value="WH-like_DNA-bd_sf"/>
</dbReference>
<dbReference type="InterPro" id="IPR042197">
    <property type="entry name" value="Apaf_helical"/>
</dbReference>
<gene>
    <name evidence="11" type="primary">LOC107434539</name>
</gene>
<keyword evidence="5" id="KW-0067">ATP-binding</keyword>
<evidence type="ECO:0000313" key="11">
    <source>
        <dbReference type="RefSeq" id="XP_060674475.1"/>
    </source>
</evidence>
<evidence type="ECO:0000256" key="5">
    <source>
        <dbReference type="ARBA" id="ARBA00022840"/>
    </source>
</evidence>
<dbReference type="Pfam" id="PF18052">
    <property type="entry name" value="Rx_N"/>
    <property type="match status" value="1"/>
</dbReference>
<dbReference type="Gene3D" id="1.10.8.430">
    <property type="entry name" value="Helical domain of apoptotic protease-activating factors"/>
    <property type="match status" value="1"/>
</dbReference>
<dbReference type="PANTHER" id="PTHR36766">
    <property type="entry name" value="PLANT BROAD-SPECTRUM MILDEW RESISTANCE PROTEIN RPW8"/>
    <property type="match status" value="1"/>
</dbReference>
<evidence type="ECO:0000256" key="4">
    <source>
        <dbReference type="ARBA" id="ARBA00022821"/>
    </source>
</evidence>
<dbReference type="PRINTS" id="PR00364">
    <property type="entry name" value="DISEASERSIST"/>
</dbReference>
<keyword evidence="2" id="KW-0677">Repeat</keyword>